<proteinExistence type="predicted"/>
<feature type="region of interest" description="Disordered" evidence="1">
    <location>
        <begin position="1"/>
        <end position="55"/>
    </location>
</feature>
<organism evidence="2 3">
    <name type="scientific">Eschrichtius robustus</name>
    <name type="common">California gray whale</name>
    <name type="synonym">Eschrichtius gibbosus</name>
    <dbReference type="NCBI Taxonomy" id="9764"/>
    <lineage>
        <taxon>Eukaryota</taxon>
        <taxon>Metazoa</taxon>
        <taxon>Chordata</taxon>
        <taxon>Craniata</taxon>
        <taxon>Vertebrata</taxon>
        <taxon>Euteleostomi</taxon>
        <taxon>Mammalia</taxon>
        <taxon>Eutheria</taxon>
        <taxon>Laurasiatheria</taxon>
        <taxon>Artiodactyla</taxon>
        <taxon>Whippomorpha</taxon>
        <taxon>Cetacea</taxon>
        <taxon>Mysticeti</taxon>
        <taxon>Eschrichtiidae</taxon>
        <taxon>Eschrichtius</taxon>
    </lineage>
</organism>
<dbReference type="Proteomes" id="UP001159641">
    <property type="component" value="Unassembled WGS sequence"/>
</dbReference>
<gene>
    <name evidence="2" type="ORF">J1605_016627</name>
</gene>
<name>A0AB34I5I5_ESCRO</name>
<evidence type="ECO:0000313" key="2">
    <source>
        <dbReference type="EMBL" id="KAJ8798824.1"/>
    </source>
</evidence>
<comment type="caution">
    <text evidence="2">The sequence shown here is derived from an EMBL/GenBank/DDBJ whole genome shotgun (WGS) entry which is preliminary data.</text>
</comment>
<feature type="compositionally biased region" description="Low complexity" evidence="1">
    <location>
        <begin position="40"/>
        <end position="50"/>
    </location>
</feature>
<dbReference type="EMBL" id="JAIQCJ010000020">
    <property type="protein sequence ID" value="KAJ8798824.1"/>
    <property type="molecule type" value="Genomic_DNA"/>
</dbReference>
<keyword evidence="3" id="KW-1185">Reference proteome</keyword>
<feature type="compositionally biased region" description="Acidic residues" evidence="1">
    <location>
        <begin position="175"/>
        <end position="187"/>
    </location>
</feature>
<dbReference type="AlphaFoldDB" id="A0AB34I5I5"/>
<feature type="compositionally biased region" description="Low complexity" evidence="1">
    <location>
        <begin position="100"/>
        <end position="110"/>
    </location>
</feature>
<feature type="compositionally biased region" description="Pro residues" evidence="1">
    <location>
        <begin position="316"/>
        <end position="328"/>
    </location>
</feature>
<feature type="compositionally biased region" description="Basic and acidic residues" evidence="1">
    <location>
        <begin position="9"/>
        <end position="19"/>
    </location>
</feature>
<evidence type="ECO:0000256" key="1">
    <source>
        <dbReference type="SAM" id="MobiDB-lite"/>
    </source>
</evidence>
<feature type="compositionally biased region" description="Basic and acidic residues" evidence="1">
    <location>
        <begin position="188"/>
        <end position="204"/>
    </location>
</feature>
<feature type="region of interest" description="Disordered" evidence="1">
    <location>
        <begin position="77"/>
        <end position="354"/>
    </location>
</feature>
<protein>
    <recommendedName>
        <fullName evidence="4">Basic proline-rich protein-like</fullName>
    </recommendedName>
</protein>
<accession>A0AB34I5I5</accession>
<feature type="compositionally biased region" description="Pro residues" evidence="1">
    <location>
        <begin position="133"/>
        <end position="143"/>
    </location>
</feature>
<feature type="compositionally biased region" description="Low complexity" evidence="1">
    <location>
        <begin position="212"/>
        <end position="230"/>
    </location>
</feature>
<evidence type="ECO:0008006" key="4">
    <source>
        <dbReference type="Google" id="ProtNLM"/>
    </source>
</evidence>
<sequence>MPGSARSRRREEERQRETGGEPNRALPQRQPRLRVRPQTRPRPQTHPSTPSKYGAGVAVLRCAARLGAVLGLVSKAPAERSWAQRAAAPPSGDPGPAPTRVPRAAGAPRVRTPRPARARLRLRGPGCRGELPVPRPVFQPPPRNSSGSGNCTSSGGGRPGPGPAGWEPQERERAEEGEEEGKEEEEERSTPKEKDREEWRETQRCHAGGDLGEPLAATTAEAAPPAGSGVKPPPPASQTFRGDALRGEVRPPKRTGQPLIAACAPELLGPGGPGEGTTQHLRRPGPPAQLGGRGREFANSALEFGGGSHSSRKNLPLPPQLPPPPLPCSPFANQTPPVPVRPSCHVGPRRPQGP</sequence>
<feature type="compositionally biased region" description="Basic residues" evidence="1">
    <location>
        <begin position="111"/>
        <end position="122"/>
    </location>
</feature>
<reference evidence="2 3" key="1">
    <citation type="submission" date="2022-11" db="EMBL/GenBank/DDBJ databases">
        <title>Whole genome sequence of Eschrichtius robustus ER-17-0199.</title>
        <authorList>
            <person name="Bruniche-Olsen A."/>
            <person name="Black A.N."/>
            <person name="Fields C.J."/>
            <person name="Walden K."/>
            <person name="Dewoody J.A."/>
        </authorList>
    </citation>
    <scope>NUCLEOTIDE SEQUENCE [LARGE SCALE GENOMIC DNA]</scope>
    <source>
        <strain evidence="2">ER-17-0199</strain>
        <tissue evidence="2">Blubber</tissue>
    </source>
</reference>
<evidence type="ECO:0000313" key="3">
    <source>
        <dbReference type="Proteomes" id="UP001159641"/>
    </source>
</evidence>